<dbReference type="InterPro" id="IPR029063">
    <property type="entry name" value="SAM-dependent_MTases_sf"/>
</dbReference>
<evidence type="ECO:0000313" key="1">
    <source>
        <dbReference type="EMBL" id="KPL90712.1"/>
    </source>
</evidence>
<dbReference type="AlphaFoldDB" id="A0A0P6YL99"/>
<dbReference type="Proteomes" id="UP000050277">
    <property type="component" value="Unassembled WGS sequence"/>
</dbReference>
<dbReference type="OrthoDB" id="9805171at2"/>
<evidence type="ECO:0000313" key="2">
    <source>
        <dbReference type="Proteomes" id="UP000050277"/>
    </source>
</evidence>
<dbReference type="Pfam" id="PF13489">
    <property type="entry name" value="Methyltransf_23"/>
    <property type="match status" value="1"/>
</dbReference>
<evidence type="ECO:0008006" key="3">
    <source>
        <dbReference type="Google" id="ProtNLM"/>
    </source>
</evidence>
<dbReference type="Gene3D" id="3.40.50.150">
    <property type="entry name" value="Vaccinia Virus protein VP39"/>
    <property type="match status" value="1"/>
</dbReference>
<protein>
    <recommendedName>
        <fullName evidence="3">Methyltransferase type 11 domain-containing protein</fullName>
    </recommendedName>
</protein>
<dbReference type="SUPFAM" id="SSF53335">
    <property type="entry name" value="S-adenosyl-L-methionine-dependent methyltransferases"/>
    <property type="match status" value="1"/>
</dbReference>
<dbReference type="EMBL" id="LGKP01000010">
    <property type="protein sequence ID" value="KPL90712.1"/>
    <property type="molecule type" value="Genomic_DNA"/>
</dbReference>
<organism evidence="1 2">
    <name type="scientific">Herpetosiphon geysericola</name>
    <dbReference type="NCBI Taxonomy" id="70996"/>
    <lineage>
        <taxon>Bacteria</taxon>
        <taxon>Bacillati</taxon>
        <taxon>Chloroflexota</taxon>
        <taxon>Chloroflexia</taxon>
        <taxon>Herpetosiphonales</taxon>
        <taxon>Herpetosiphonaceae</taxon>
        <taxon>Herpetosiphon</taxon>
    </lineage>
</organism>
<proteinExistence type="predicted"/>
<dbReference type="STRING" id="70996.SE18_04865"/>
<reference evidence="1 2" key="1">
    <citation type="submission" date="2015-07" db="EMBL/GenBank/DDBJ databases">
        <title>Whole genome sequence of Herpetosiphon geysericola DSM 7119.</title>
        <authorList>
            <person name="Hemp J."/>
            <person name="Ward L.M."/>
            <person name="Pace L.A."/>
            <person name="Fischer W.W."/>
        </authorList>
    </citation>
    <scope>NUCLEOTIDE SEQUENCE [LARGE SCALE GENOMIC DNA]</scope>
    <source>
        <strain evidence="1 2">DSM 7119</strain>
    </source>
</reference>
<dbReference type="CDD" id="cd02440">
    <property type="entry name" value="AdoMet_MTases"/>
    <property type="match status" value="1"/>
</dbReference>
<comment type="caution">
    <text evidence="1">The sequence shown here is derived from an EMBL/GenBank/DDBJ whole genome shotgun (WGS) entry which is preliminary data.</text>
</comment>
<dbReference type="PANTHER" id="PTHR43861">
    <property type="entry name" value="TRANS-ACONITATE 2-METHYLTRANSFERASE-RELATED"/>
    <property type="match status" value="1"/>
</dbReference>
<dbReference type="RefSeq" id="WP_054533299.1">
    <property type="nucleotide sequence ID" value="NZ_LGKP01000010.1"/>
</dbReference>
<sequence length="222" mass="24520">MSTKIDETSYFAPQVSKSDRKIAVQYRRMFAFGGLVKRLPAGPVLDVGCGAGPGLRYIRSRGATAIGADPSIYALREAAKLIQVDLVQMDAAPRFPFADQTFGMVLANEVIEHVPDGVEFLLECARVLKPGGMVFLTTPNLWDIRRVLAPLVGKVWSGDTDPTHINLYTPWRLRQDLKTAGFQQPRIKTGFKPIRWLPPHRNPLAIPYPPLIGNGMVATGVR</sequence>
<gene>
    <name evidence="1" type="ORF">SE18_04865</name>
</gene>
<keyword evidence="2" id="KW-1185">Reference proteome</keyword>
<name>A0A0P6YL99_9CHLR</name>
<accession>A0A0P6YL99</accession>